<dbReference type="Ensembl" id="ENSCSET00000022306.1">
    <property type="protein sequence ID" value="ENSCSEP00000022027.1"/>
    <property type="gene ID" value="ENSCSEG00000014039.1"/>
</dbReference>
<organism evidence="1 2">
    <name type="scientific">Cynoglossus semilaevis</name>
    <name type="common">Tongue sole</name>
    <dbReference type="NCBI Taxonomy" id="244447"/>
    <lineage>
        <taxon>Eukaryota</taxon>
        <taxon>Metazoa</taxon>
        <taxon>Chordata</taxon>
        <taxon>Craniata</taxon>
        <taxon>Vertebrata</taxon>
        <taxon>Euteleostomi</taxon>
        <taxon>Actinopterygii</taxon>
        <taxon>Neopterygii</taxon>
        <taxon>Teleostei</taxon>
        <taxon>Neoteleostei</taxon>
        <taxon>Acanthomorphata</taxon>
        <taxon>Carangaria</taxon>
        <taxon>Pleuronectiformes</taxon>
        <taxon>Pleuronectoidei</taxon>
        <taxon>Cynoglossidae</taxon>
        <taxon>Cynoglossinae</taxon>
        <taxon>Cynoglossus</taxon>
    </lineage>
</organism>
<keyword evidence="2" id="KW-1185">Reference proteome</keyword>
<dbReference type="STRING" id="244447.ENSCSEP00000022027"/>
<evidence type="ECO:0000313" key="1">
    <source>
        <dbReference type="Ensembl" id="ENSCSEP00000022027.1"/>
    </source>
</evidence>
<name>A0A3P8W674_CYNSE</name>
<protein>
    <submittedName>
        <fullName evidence="1">Uncharacterized protein</fullName>
    </submittedName>
</protein>
<reference evidence="1" key="2">
    <citation type="submission" date="2025-08" db="UniProtKB">
        <authorList>
            <consortium name="Ensembl"/>
        </authorList>
    </citation>
    <scope>IDENTIFICATION</scope>
</reference>
<reference evidence="1" key="3">
    <citation type="submission" date="2025-09" db="UniProtKB">
        <authorList>
            <consortium name="Ensembl"/>
        </authorList>
    </citation>
    <scope>IDENTIFICATION</scope>
</reference>
<dbReference type="GeneTree" id="ENSGT01030000235048"/>
<dbReference type="InParanoid" id="A0A3P8W674"/>
<evidence type="ECO:0000313" key="2">
    <source>
        <dbReference type="Proteomes" id="UP000265120"/>
    </source>
</evidence>
<dbReference type="OMA" id="PVYTADH"/>
<accession>A0A3P8W674</accession>
<sequence>MHGYQKGRSGNHDKLKCPQTNMRDWEEVVIADTVAAWLLGVADEAGLLVTPNTLCCHHQDQDAEDEDNREPDSADACRMSVHPADDCIKRCPVHLWFRL</sequence>
<dbReference type="Proteomes" id="UP000265120">
    <property type="component" value="Chromosome 19"/>
</dbReference>
<proteinExistence type="predicted"/>
<dbReference type="AlphaFoldDB" id="A0A3P8W674"/>
<reference evidence="1 2" key="1">
    <citation type="journal article" date="2014" name="Nat. Genet.">
        <title>Whole-genome sequence of a flatfish provides insights into ZW sex chromosome evolution and adaptation to a benthic lifestyle.</title>
        <authorList>
            <person name="Chen S."/>
            <person name="Zhang G."/>
            <person name="Shao C."/>
            <person name="Huang Q."/>
            <person name="Liu G."/>
            <person name="Zhang P."/>
            <person name="Song W."/>
            <person name="An N."/>
            <person name="Chalopin D."/>
            <person name="Volff J.N."/>
            <person name="Hong Y."/>
            <person name="Li Q."/>
            <person name="Sha Z."/>
            <person name="Zhou H."/>
            <person name="Xie M."/>
            <person name="Yu Q."/>
            <person name="Liu Y."/>
            <person name="Xiang H."/>
            <person name="Wang N."/>
            <person name="Wu K."/>
            <person name="Yang C."/>
            <person name="Zhou Q."/>
            <person name="Liao X."/>
            <person name="Yang L."/>
            <person name="Hu Q."/>
            <person name="Zhang J."/>
            <person name="Meng L."/>
            <person name="Jin L."/>
            <person name="Tian Y."/>
            <person name="Lian J."/>
            <person name="Yang J."/>
            <person name="Miao G."/>
            <person name="Liu S."/>
            <person name="Liang Z."/>
            <person name="Yan F."/>
            <person name="Li Y."/>
            <person name="Sun B."/>
            <person name="Zhang H."/>
            <person name="Zhang J."/>
            <person name="Zhu Y."/>
            <person name="Du M."/>
            <person name="Zhao Y."/>
            <person name="Schartl M."/>
            <person name="Tang Q."/>
            <person name="Wang J."/>
        </authorList>
    </citation>
    <scope>NUCLEOTIDE SEQUENCE</scope>
</reference>